<dbReference type="AlphaFoldDB" id="A0A7J4YT68"/>
<accession>A0A7J4YT68</accession>
<proteinExistence type="predicted"/>
<gene>
    <name evidence="3" type="ORF">F2Z09_01195</name>
    <name evidence="2" type="ORF">F2Z22_03630</name>
</gene>
<sequence length="101" mass="12139">METVELIIKIALFILNVSTVAFIVIMISKWHKRMEDKLNSIQRYIHHVTDRNDIVYINQLEEIKRILIESERYEEADKICKCIEIEFDNLKERMKGWKTNG</sequence>
<evidence type="ECO:0000313" key="4">
    <source>
        <dbReference type="Proteomes" id="UP000421791"/>
    </source>
</evidence>
<dbReference type="EMBL" id="VWAG01000002">
    <property type="protein sequence ID" value="KAA5259886.1"/>
    <property type="molecule type" value="Genomic_DNA"/>
</dbReference>
<keyword evidence="1" id="KW-0812">Transmembrane</keyword>
<dbReference type="Proteomes" id="UP000440198">
    <property type="component" value="Unassembled WGS sequence"/>
</dbReference>
<dbReference type="EMBL" id="VWAK01000003">
    <property type="protein sequence ID" value="KAA5232457.1"/>
    <property type="molecule type" value="Genomic_DNA"/>
</dbReference>
<keyword evidence="1" id="KW-0472">Membrane</keyword>
<feature type="transmembrane region" description="Helical" evidence="1">
    <location>
        <begin position="6"/>
        <end position="27"/>
    </location>
</feature>
<evidence type="ECO:0000313" key="2">
    <source>
        <dbReference type="EMBL" id="KAA5232457.1"/>
    </source>
</evidence>
<keyword evidence="5" id="KW-1185">Reference proteome</keyword>
<organism evidence="2 4">
    <name type="scientific">Bacteroides finegoldii</name>
    <dbReference type="NCBI Taxonomy" id="338188"/>
    <lineage>
        <taxon>Bacteria</taxon>
        <taxon>Pseudomonadati</taxon>
        <taxon>Bacteroidota</taxon>
        <taxon>Bacteroidia</taxon>
        <taxon>Bacteroidales</taxon>
        <taxon>Bacteroidaceae</taxon>
        <taxon>Bacteroides</taxon>
    </lineage>
</organism>
<dbReference type="RefSeq" id="WP_149923435.1">
    <property type="nucleotide sequence ID" value="NZ_VWAF01000001.1"/>
</dbReference>
<evidence type="ECO:0000313" key="3">
    <source>
        <dbReference type="EMBL" id="KAA5259886.1"/>
    </source>
</evidence>
<reference evidence="4 5" key="1">
    <citation type="journal article" date="2019" name="Nat. Med.">
        <title>A library of human gut bacterial isolates paired with longitudinal multiomics data enables mechanistic microbiome research.</title>
        <authorList>
            <person name="Poyet M."/>
            <person name="Groussin M."/>
            <person name="Gibbons S.M."/>
            <person name="Avila-Pacheco J."/>
            <person name="Jiang X."/>
            <person name="Kearney S.M."/>
            <person name="Perrotta A.R."/>
            <person name="Berdy B."/>
            <person name="Zhao S."/>
            <person name="Lieberman T.D."/>
            <person name="Swanson P.K."/>
            <person name="Smith M."/>
            <person name="Roesemann S."/>
            <person name="Alexander J.E."/>
            <person name="Rich S.A."/>
            <person name="Livny J."/>
            <person name="Vlamakis H."/>
            <person name="Clish C."/>
            <person name="Bullock K."/>
            <person name="Deik A."/>
            <person name="Scott J."/>
            <person name="Pierce K.A."/>
            <person name="Xavier R.J."/>
            <person name="Alm E.J."/>
        </authorList>
    </citation>
    <scope>NUCLEOTIDE SEQUENCE [LARGE SCALE GENOMIC DNA]</scope>
    <source>
        <strain evidence="3 5">BIOML-A2</strain>
        <strain evidence="2 4">BIOML-A6</strain>
    </source>
</reference>
<dbReference type="Proteomes" id="UP000421791">
    <property type="component" value="Unassembled WGS sequence"/>
</dbReference>
<comment type="caution">
    <text evidence="2">The sequence shown here is derived from an EMBL/GenBank/DDBJ whole genome shotgun (WGS) entry which is preliminary data.</text>
</comment>
<keyword evidence="1" id="KW-1133">Transmembrane helix</keyword>
<protein>
    <submittedName>
        <fullName evidence="2">Uncharacterized protein</fullName>
    </submittedName>
</protein>
<evidence type="ECO:0000313" key="5">
    <source>
        <dbReference type="Proteomes" id="UP000440198"/>
    </source>
</evidence>
<evidence type="ECO:0000256" key="1">
    <source>
        <dbReference type="SAM" id="Phobius"/>
    </source>
</evidence>
<name>A0A7J4YT68_9BACE</name>